<dbReference type="Gene3D" id="3.40.50.720">
    <property type="entry name" value="NAD(P)-binding Rossmann-like Domain"/>
    <property type="match status" value="1"/>
</dbReference>
<accession>M1WQ89</accession>
<feature type="domain" description="Oxidoreductase DRL-like catalytic" evidence="2">
    <location>
        <begin position="159"/>
        <end position="320"/>
    </location>
</feature>
<dbReference type="EC" id="1.1.1.3" evidence="3"/>
<dbReference type="InterPro" id="IPR000683">
    <property type="entry name" value="Gfo/Idh/MocA-like_OxRdtase_N"/>
</dbReference>
<gene>
    <name evidence="3" type="ORF">RINTHH_690</name>
</gene>
<protein>
    <submittedName>
        <fullName evidence="3">Homoserine dehydrogenase</fullName>
        <ecNumber evidence="3">1.1.1.3</ecNumber>
    </submittedName>
</protein>
<name>M1WQ89_9NOST</name>
<evidence type="ECO:0000259" key="2">
    <source>
        <dbReference type="Pfam" id="PF21135"/>
    </source>
</evidence>
<dbReference type="RefSeq" id="WP_008231447.1">
    <property type="nucleotide sequence ID" value="NZ_CAIY01000005.1"/>
</dbReference>
<reference evidence="3 4" key="1">
    <citation type="submission" date="2012-05" db="EMBL/GenBank/DDBJ databases">
        <authorList>
            <person name="Hilton J."/>
        </authorList>
    </citation>
    <scope>NUCLEOTIDE SEQUENCE [LARGE SCALE GENOMIC DNA]</scope>
    <source>
        <strain evidence="3 4">HH01</strain>
    </source>
</reference>
<dbReference type="GO" id="GO:0000166">
    <property type="term" value="F:nucleotide binding"/>
    <property type="evidence" value="ECO:0007669"/>
    <property type="project" value="InterPro"/>
</dbReference>
<proteinExistence type="predicted"/>
<dbReference type="SUPFAM" id="SSF51735">
    <property type="entry name" value="NAD(P)-binding Rossmann-fold domains"/>
    <property type="match status" value="1"/>
</dbReference>
<reference evidence="4" key="2">
    <citation type="submission" date="2016-01" db="EMBL/GenBank/DDBJ databases">
        <title>Diatom-associated endosymboitic cyanobacterium lacks core nitrogen metabolism enzymes.</title>
        <authorList>
            <person name="Hilton J.A."/>
            <person name="Foster R.A."/>
            <person name="Tripp H.J."/>
            <person name="Carter B.J."/>
            <person name="Zehr J.P."/>
            <person name="Villareal T.A."/>
        </authorList>
    </citation>
    <scope>NUCLEOTIDE SEQUENCE [LARGE SCALE GENOMIC DNA]</scope>
    <source>
        <strain evidence="4">HH01</strain>
    </source>
</reference>
<dbReference type="EMBL" id="CAIY01000005">
    <property type="protein sequence ID" value="CCH66224.1"/>
    <property type="molecule type" value="Genomic_DNA"/>
</dbReference>
<dbReference type="InterPro" id="IPR036291">
    <property type="entry name" value="NAD(P)-bd_dom_sf"/>
</dbReference>
<evidence type="ECO:0000313" key="3">
    <source>
        <dbReference type="EMBL" id="CCH66224.1"/>
    </source>
</evidence>
<comment type="caution">
    <text evidence="3">The sequence shown here is derived from an EMBL/GenBank/DDBJ whole genome shotgun (WGS) entry which is preliminary data.</text>
</comment>
<feature type="domain" description="Gfo/Idh/MocA-like oxidoreductase N-terminal" evidence="1">
    <location>
        <begin position="18"/>
        <end position="129"/>
    </location>
</feature>
<evidence type="ECO:0000313" key="4">
    <source>
        <dbReference type="Proteomes" id="UP000053051"/>
    </source>
</evidence>
<organism evidence="3 4">
    <name type="scientific">Richelia intracellularis HH01</name>
    <dbReference type="NCBI Taxonomy" id="1165094"/>
    <lineage>
        <taxon>Bacteria</taxon>
        <taxon>Bacillati</taxon>
        <taxon>Cyanobacteriota</taxon>
        <taxon>Cyanophyceae</taxon>
        <taxon>Nostocales</taxon>
        <taxon>Nostocaceae</taxon>
        <taxon>Richelia</taxon>
    </lineage>
</organism>
<sequence>MIIIDRALEARAASGKTIKVGMIGAGFMGQGIANQIINSFPGMELVAISNRHINAAHQAYIRAGIEDVQVVKTKNELSTAIATGKYAVTEDPMILCHVAEIDALIEVTGAVEFGAQVIMEGIAYRKHIVMMNAELDGTIGPILKIYADKAGVVLTACDGDQPGVQMNLYRFVKSIGLKPLLCGNIKGLQDPYRNPTTQADFAQKWGQKAHMVTSFADGTKISFEQAIVANGTGMKVARRGMLGYEFKGHVDELTKMYDVNELKELGGIVDYVVGAQPSPGVFIFATHDDPQQCHYLKLYKLGEGPLYSFYTPYHLCHFEVPISVARAVIFKDYVLAPLDAPMVDVVTTAKINLKAGETIDPIGYYMTYGQCENADIVYKQNLLPMGLAAGCCLKRDIPKDSVITYDDVRLPLGRVCDRLRHEQSSYFHASKTLVAAKQ</sequence>
<evidence type="ECO:0000259" key="1">
    <source>
        <dbReference type="Pfam" id="PF01408"/>
    </source>
</evidence>
<keyword evidence="4" id="KW-1185">Reference proteome</keyword>
<keyword evidence="3" id="KW-0560">Oxidoreductase</keyword>
<dbReference type="GO" id="GO:0004412">
    <property type="term" value="F:homoserine dehydrogenase activity"/>
    <property type="evidence" value="ECO:0007669"/>
    <property type="project" value="UniProtKB-EC"/>
</dbReference>
<dbReference type="Pfam" id="PF21135">
    <property type="entry name" value="DRL_cat"/>
    <property type="match status" value="1"/>
</dbReference>
<dbReference type="STRING" id="1165094.RINTHH_690"/>
<dbReference type="PANTHER" id="PTHR37850">
    <property type="entry name" value="STRU PROTEIN"/>
    <property type="match status" value="1"/>
</dbReference>
<dbReference type="Pfam" id="PF01408">
    <property type="entry name" value="GFO_IDH_MocA"/>
    <property type="match status" value="1"/>
</dbReference>
<dbReference type="InterPro" id="IPR048423">
    <property type="entry name" value="DRL_cat"/>
</dbReference>
<dbReference type="OrthoDB" id="9777844at2"/>
<dbReference type="AlphaFoldDB" id="M1WQ89"/>
<dbReference type="Proteomes" id="UP000053051">
    <property type="component" value="Unassembled WGS sequence"/>
</dbReference>
<dbReference type="PANTHER" id="PTHR37850:SF1">
    <property type="entry name" value="SAF DOMAIN PROTEIN"/>
    <property type="match status" value="1"/>
</dbReference>
<dbReference type="CDD" id="cd11616">
    <property type="entry name" value="SAF_DH_OX_like"/>
    <property type="match status" value="1"/>
</dbReference>